<reference evidence="3" key="1">
    <citation type="journal article" date="2019" name="Int. J. Syst. Evol. Microbiol.">
        <title>The Global Catalogue of Microorganisms (GCM) 10K type strain sequencing project: providing services to taxonomists for standard genome sequencing and annotation.</title>
        <authorList>
            <consortium name="The Broad Institute Genomics Platform"/>
            <consortium name="The Broad Institute Genome Sequencing Center for Infectious Disease"/>
            <person name="Wu L."/>
            <person name="Ma J."/>
        </authorList>
    </citation>
    <scope>NUCLEOTIDE SEQUENCE [LARGE SCALE GENOMIC DNA]</scope>
    <source>
        <strain evidence="3">CCUG 71848</strain>
    </source>
</reference>
<sequence length="76" mass="8827">MGHHKTVKKVRAKTPINRYRNVNLSQRNQAFKKGKVFKVYNYDYSHGNNLHKHGVLRYHVAGGYITGNQKYVKVIG</sequence>
<dbReference type="RefSeq" id="WP_225419037.1">
    <property type="nucleotide sequence ID" value="NZ_JBHTLH010000005.1"/>
</dbReference>
<protein>
    <submittedName>
        <fullName evidence="2">DUF5776 domain-containing protein</fullName>
    </submittedName>
</protein>
<organism evidence="2 3">
    <name type="scientific">Lentilactobacillus raoultii</name>
    <dbReference type="NCBI Taxonomy" id="1987503"/>
    <lineage>
        <taxon>Bacteria</taxon>
        <taxon>Bacillati</taxon>
        <taxon>Bacillota</taxon>
        <taxon>Bacilli</taxon>
        <taxon>Lactobacillales</taxon>
        <taxon>Lactobacillaceae</taxon>
        <taxon>Lentilactobacillus</taxon>
    </lineage>
</organism>
<gene>
    <name evidence="2" type="ORF">ACFQ22_01475</name>
</gene>
<dbReference type="Proteomes" id="UP001597156">
    <property type="component" value="Unassembled WGS sequence"/>
</dbReference>
<evidence type="ECO:0000313" key="3">
    <source>
        <dbReference type="Proteomes" id="UP001597156"/>
    </source>
</evidence>
<evidence type="ECO:0000259" key="1">
    <source>
        <dbReference type="Pfam" id="PF19087"/>
    </source>
</evidence>
<comment type="caution">
    <text evidence="2">The sequence shown here is derived from an EMBL/GenBank/DDBJ whole genome shotgun (WGS) entry which is preliminary data.</text>
</comment>
<proteinExistence type="predicted"/>
<dbReference type="InterPro" id="IPR044081">
    <property type="entry name" value="DUF5776"/>
</dbReference>
<feature type="domain" description="DUF5776" evidence="1">
    <location>
        <begin position="5"/>
        <end position="72"/>
    </location>
</feature>
<dbReference type="EMBL" id="JBHTLH010000005">
    <property type="protein sequence ID" value="MFD1124034.1"/>
    <property type="molecule type" value="Genomic_DNA"/>
</dbReference>
<accession>A0ABW3PEM4</accession>
<name>A0ABW3PEM4_9LACO</name>
<evidence type="ECO:0000313" key="2">
    <source>
        <dbReference type="EMBL" id="MFD1124034.1"/>
    </source>
</evidence>
<keyword evidence="3" id="KW-1185">Reference proteome</keyword>
<dbReference type="Pfam" id="PF19087">
    <property type="entry name" value="DUF5776"/>
    <property type="match status" value="1"/>
</dbReference>